<sequence length="505" mass="57306">MRLIIDRENHTPVYLQISEQIRRMIISGELTPGFRLPPERKLAQSLGVNRTTILNAYRELKAEGLVGSHVGNGTVVLSYLQDESDLSDFTSQEPAWNQIFSHHADDFDSYILKDLLTLASRKDVISFATGMASPDTGPLNAFLGIEKELIERRNFKALLHSPTEGFTSLRDAIAGLMQKRGVYCNYDEIMLLSGSQQGLDVAARIILDPGDIVVVEEPSFFPAIQVFKSVGARVMGIPMDEKGMRIELLEQLLQRYRPKLIYTIPTFHNPTGIEMELERRKRLIELAYKYKVLIIEDDAYGDLCYEGHSLPLLKAMDNDGYVIYLSTFSKTVYSGLRLGWMTAHKKVIKKFAAAKQIMDLHSSSLSQWIIEQFIRSGGLKSHIPRLCKDYREKRNAMYDALAKNAPADLLWNMPRGGYYIWCKLPIGVSATKLMTKAAERKVVFVPGTPFFTSEHGDDFIRLNFTFEELKNITEGIQRLCEAMKELIDEQNCSDDYPSLEINPIV</sequence>
<dbReference type="CDD" id="cd07377">
    <property type="entry name" value="WHTH_GntR"/>
    <property type="match status" value="1"/>
</dbReference>
<dbReference type="PROSITE" id="PS50949">
    <property type="entry name" value="HTH_GNTR"/>
    <property type="match status" value="1"/>
</dbReference>
<keyword evidence="13" id="KW-1185">Reference proteome</keyword>
<dbReference type="Pfam" id="PF00392">
    <property type="entry name" value="GntR"/>
    <property type="match status" value="1"/>
</dbReference>
<dbReference type="Gene3D" id="3.40.640.10">
    <property type="entry name" value="Type I PLP-dependent aspartate aminotransferase-like (Major domain)"/>
    <property type="match status" value="1"/>
</dbReference>
<dbReference type="PANTHER" id="PTHR46577">
    <property type="entry name" value="HTH-TYPE TRANSCRIPTIONAL REGULATORY PROTEIN GABR"/>
    <property type="match status" value="1"/>
</dbReference>
<dbReference type="SMART" id="SM00345">
    <property type="entry name" value="HTH_GNTR"/>
    <property type="match status" value="1"/>
</dbReference>
<dbReference type="InterPro" id="IPR051446">
    <property type="entry name" value="HTH_trans_reg/aminotransferase"/>
</dbReference>
<dbReference type="STRING" id="646529.Desaci_2415"/>
<dbReference type="eggNOG" id="COG1167">
    <property type="taxonomic scope" value="Bacteria"/>
</dbReference>
<dbReference type="InterPro" id="IPR000524">
    <property type="entry name" value="Tscrpt_reg_HTH_GntR"/>
</dbReference>
<evidence type="ECO:0000256" key="2">
    <source>
        <dbReference type="ARBA" id="ARBA00005384"/>
    </source>
</evidence>
<dbReference type="PANTHER" id="PTHR46577:SF2">
    <property type="entry name" value="TRANSCRIPTIONAL REGULATORY PROTEIN"/>
    <property type="match status" value="1"/>
</dbReference>
<evidence type="ECO:0000256" key="7">
    <source>
        <dbReference type="ARBA" id="ARBA00022898"/>
    </source>
</evidence>
<dbReference type="Pfam" id="PF00155">
    <property type="entry name" value="Aminotran_1_2"/>
    <property type="match status" value="1"/>
</dbReference>
<dbReference type="GO" id="GO:0003677">
    <property type="term" value="F:DNA binding"/>
    <property type="evidence" value="ECO:0007669"/>
    <property type="project" value="UniProtKB-KW"/>
</dbReference>
<feature type="domain" description="HTH gntR-type" evidence="11">
    <location>
        <begin position="11"/>
        <end position="79"/>
    </location>
</feature>
<dbReference type="KEGG" id="dai:Desaci_2415"/>
<dbReference type="InterPro" id="IPR015424">
    <property type="entry name" value="PyrdxlP-dep_Trfase"/>
</dbReference>
<keyword evidence="7" id="KW-0663">Pyridoxal phosphate</keyword>
<gene>
    <name evidence="12" type="ordered locus">Desaci_2415</name>
</gene>
<dbReference type="RefSeq" id="WP_014827366.1">
    <property type="nucleotide sequence ID" value="NC_018068.1"/>
</dbReference>
<evidence type="ECO:0000256" key="1">
    <source>
        <dbReference type="ARBA" id="ARBA00001933"/>
    </source>
</evidence>
<evidence type="ECO:0000256" key="10">
    <source>
        <dbReference type="ARBA" id="ARBA00023163"/>
    </source>
</evidence>
<dbReference type="AlphaFoldDB" id="I4D6E3"/>
<evidence type="ECO:0000256" key="4">
    <source>
        <dbReference type="ARBA" id="ARBA00011738"/>
    </source>
</evidence>
<proteinExistence type="inferred from homology"/>
<comment type="subunit">
    <text evidence="4">Homodimer.</text>
</comment>
<evidence type="ECO:0000313" key="13">
    <source>
        <dbReference type="Proteomes" id="UP000002892"/>
    </source>
</evidence>
<evidence type="ECO:0000256" key="9">
    <source>
        <dbReference type="ARBA" id="ARBA00023125"/>
    </source>
</evidence>
<evidence type="ECO:0000259" key="11">
    <source>
        <dbReference type="PROSITE" id="PS50949"/>
    </source>
</evidence>
<protein>
    <submittedName>
        <fullName evidence="12">Transcriptional regulator with HTH domain and aminotransferase domain</fullName>
    </submittedName>
</protein>
<comment type="similarity">
    <text evidence="3">Belongs to the class-I pyridoxal-phosphate-dependent aminotransferase family.</text>
</comment>
<evidence type="ECO:0000256" key="3">
    <source>
        <dbReference type="ARBA" id="ARBA00007441"/>
    </source>
</evidence>
<organism evidence="12 13">
    <name type="scientific">Desulfosporosinus acidiphilus (strain DSM 22704 / JCM 16185 / SJ4)</name>
    <dbReference type="NCBI Taxonomy" id="646529"/>
    <lineage>
        <taxon>Bacteria</taxon>
        <taxon>Bacillati</taxon>
        <taxon>Bacillota</taxon>
        <taxon>Clostridia</taxon>
        <taxon>Eubacteriales</taxon>
        <taxon>Desulfitobacteriaceae</taxon>
        <taxon>Desulfosporosinus</taxon>
    </lineage>
</organism>
<dbReference type="SUPFAM" id="SSF53383">
    <property type="entry name" value="PLP-dependent transferases"/>
    <property type="match status" value="1"/>
</dbReference>
<dbReference type="EMBL" id="CP003639">
    <property type="protein sequence ID" value="AFM41367.1"/>
    <property type="molecule type" value="Genomic_DNA"/>
</dbReference>
<comment type="similarity">
    <text evidence="2">In the C-terminal section; belongs to the class-I pyridoxal-phosphate-dependent aminotransferase family.</text>
</comment>
<dbReference type="InterPro" id="IPR015422">
    <property type="entry name" value="PyrdxlP-dep_Trfase_small"/>
</dbReference>
<dbReference type="InterPro" id="IPR015421">
    <property type="entry name" value="PyrdxlP-dep_Trfase_major"/>
</dbReference>
<accession>I4D6E3</accession>
<evidence type="ECO:0000256" key="5">
    <source>
        <dbReference type="ARBA" id="ARBA00022576"/>
    </source>
</evidence>
<reference evidence="12 13" key="1">
    <citation type="journal article" date="2012" name="J. Bacteriol.">
        <title>Complete genome sequences of Desulfosporosinus orientis DSM765T, Desulfosporosinus youngiae DSM17734T, Desulfosporosinus meridiei DSM13257T, and Desulfosporosinus acidiphilus DSM22704T.</title>
        <authorList>
            <person name="Pester M."/>
            <person name="Brambilla E."/>
            <person name="Alazard D."/>
            <person name="Rattei T."/>
            <person name="Weinmaier T."/>
            <person name="Han J."/>
            <person name="Lucas S."/>
            <person name="Lapidus A."/>
            <person name="Cheng J.F."/>
            <person name="Goodwin L."/>
            <person name="Pitluck S."/>
            <person name="Peters L."/>
            <person name="Ovchinnikova G."/>
            <person name="Teshima H."/>
            <person name="Detter J.C."/>
            <person name="Han C.S."/>
            <person name="Tapia R."/>
            <person name="Land M.L."/>
            <person name="Hauser L."/>
            <person name="Kyrpides N.C."/>
            <person name="Ivanova N.N."/>
            <person name="Pagani I."/>
            <person name="Huntmann M."/>
            <person name="Wei C.L."/>
            <person name="Davenport K.W."/>
            <person name="Daligault H."/>
            <person name="Chain P.S."/>
            <person name="Chen A."/>
            <person name="Mavromatis K."/>
            <person name="Markowitz V."/>
            <person name="Szeto E."/>
            <person name="Mikhailova N."/>
            <person name="Pati A."/>
            <person name="Wagner M."/>
            <person name="Woyke T."/>
            <person name="Ollivier B."/>
            <person name="Klenk H.P."/>
            <person name="Spring S."/>
            <person name="Loy A."/>
        </authorList>
    </citation>
    <scope>NUCLEOTIDE SEQUENCE [LARGE SCALE GENOMIC DNA]</scope>
    <source>
        <strain evidence="13">DSM 22704 / JCM 16185 / SJ4</strain>
    </source>
</reference>
<dbReference type="FunFam" id="3.40.640.10:FF:000053">
    <property type="entry name" value="Aminotransferase, class I"/>
    <property type="match status" value="1"/>
</dbReference>
<dbReference type="HOGENOM" id="CLU_017584_0_0_9"/>
<keyword evidence="9" id="KW-0238">DNA-binding</keyword>
<comment type="cofactor">
    <cofactor evidence="1">
        <name>pyridoxal 5'-phosphate</name>
        <dbReference type="ChEBI" id="CHEBI:597326"/>
    </cofactor>
</comment>
<dbReference type="Gene3D" id="3.90.1150.10">
    <property type="entry name" value="Aspartate Aminotransferase, domain 1"/>
    <property type="match status" value="1"/>
</dbReference>
<keyword evidence="10" id="KW-0804">Transcription</keyword>
<keyword evidence="6 12" id="KW-0808">Transferase</keyword>
<dbReference type="CDD" id="cd00609">
    <property type="entry name" value="AAT_like"/>
    <property type="match status" value="1"/>
</dbReference>
<keyword evidence="5 12" id="KW-0032">Aminotransferase</keyword>
<dbReference type="GO" id="GO:0030170">
    <property type="term" value="F:pyridoxal phosphate binding"/>
    <property type="evidence" value="ECO:0007669"/>
    <property type="project" value="InterPro"/>
</dbReference>
<dbReference type="PRINTS" id="PR00035">
    <property type="entry name" value="HTHGNTR"/>
</dbReference>
<dbReference type="GO" id="GO:0003700">
    <property type="term" value="F:DNA-binding transcription factor activity"/>
    <property type="evidence" value="ECO:0007669"/>
    <property type="project" value="InterPro"/>
</dbReference>
<dbReference type="InterPro" id="IPR004839">
    <property type="entry name" value="Aminotransferase_I/II_large"/>
</dbReference>
<dbReference type="GO" id="GO:0008483">
    <property type="term" value="F:transaminase activity"/>
    <property type="evidence" value="ECO:0007669"/>
    <property type="project" value="UniProtKB-KW"/>
</dbReference>
<dbReference type="OrthoDB" id="9808770at2"/>
<dbReference type="SUPFAM" id="SSF46785">
    <property type="entry name" value="Winged helix' DNA-binding domain"/>
    <property type="match status" value="1"/>
</dbReference>
<evidence type="ECO:0000313" key="12">
    <source>
        <dbReference type="EMBL" id="AFM41367.1"/>
    </source>
</evidence>
<name>I4D6E3_DESAJ</name>
<dbReference type="Gene3D" id="1.10.10.10">
    <property type="entry name" value="Winged helix-like DNA-binding domain superfamily/Winged helix DNA-binding domain"/>
    <property type="match status" value="1"/>
</dbReference>
<dbReference type="InterPro" id="IPR036390">
    <property type="entry name" value="WH_DNA-bd_sf"/>
</dbReference>
<dbReference type="Proteomes" id="UP000002892">
    <property type="component" value="Chromosome"/>
</dbReference>
<dbReference type="InterPro" id="IPR036388">
    <property type="entry name" value="WH-like_DNA-bd_sf"/>
</dbReference>
<evidence type="ECO:0000256" key="6">
    <source>
        <dbReference type="ARBA" id="ARBA00022679"/>
    </source>
</evidence>
<keyword evidence="8" id="KW-0805">Transcription regulation</keyword>
<evidence type="ECO:0000256" key="8">
    <source>
        <dbReference type="ARBA" id="ARBA00023015"/>
    </source>
</evidence>